<dbReference type="SUPFAM" id="SSF52540">
    <property type="entry name" value="P-loop containing nucleoside triphosphate hydrolases"/>
    <property type="match status" value="1"/>
</dbReference>
<dbReference type="EMBL" id="FOJI01000008">
    <property type="protein sequence ID" value="SEW27791.1"/>
    <property type="molecule type" value="Genomic_DNA"/>
</dbReference>
<gene>
    <name evidence="1" type="ORF">SAMN05421659_108110</name>
</gene>
<dbReference type="InterPro" id="IPR027417">
    <property type="entry name" value="P-loop_NTPase"/>
</dbReference>
<dbReference type="Proteomes" id="UP000199701">
    <property type="component" value="Unassembled WGS sequence"/>
</dbReference>
<organism evidence="1 2">
    <name type="scientific">[Clostridium] fimetarium</name>
    <dbReference type="NCBI Taxonomy" id="99656"/>
    <lineage>
        <taxon>Bacteria</taxon>
        <taxon>Bacillati</taxon>
        <taxon>Bacillota</taxon>
        <taxon>Clostridia</taxon>
        <taxon>Lachnospirales</taxon>
        <taxon>Lachnospiraceae</taxon>
    </lineage>
</organism>
<proteinExistence type="predicted"/>
<reference evidence="1 2" key="1">
    <citation type="submission" date="2016-10" db="EMBL/GenBank/DDBJ databases">
        <authorList>
            <person name="de Groot N.N."/>
        </authorList>
    </citation>
    <scope>NUCLEOTIDE SEQUENCE [LARGE SCALE GENOMIC DNA]</scope>
    <source>
        <strain evidence="1 2">DSM 9179</strain>
    </source>
</reference>
<dbReference type="Pfam" id="PF13189">
    <property type="entry name" value="Cytidylate_kin2"/>
    <property type="match status" value="1"/>
</dbReference>
<sequence length="194" mass="22622">MIISIGREYGSGGHEIGKKLAKKYGIKFYDKQALIKIAKENGYYDEIISFYEEKPVNSLLYAIAMNSYSDEIGEKQFEIIKKITKLESCVIIGRCSNYIFKRNDNFTSVFIHADIEKRIRRVTDIYENHVKNIRSVIENTDKQRASFHNYYTDENWGDSRNYQLTIDSGEIGIDASVELISDFIENKKNNDWIK</sequence>
<dbReference type="AlphaFoldDB" id="A0A1I0QL31"/>
<protein>
    <submittedName>
        <fullName evidence="1">Cytidylate kinase</fullName>
    </submittedName>
</protein>
<dbReference type="RefSeq" id="WP_092454104.1">
    <property type="nucleotide sequence ID" value="NZ_FOJI01000008.1"/>
</dbReference>
<dbReference type="OrthoDB" id="9781180at2"/>
<evidence type="ECO:0000313" key="1">
    <source>
        <dbReference type="EMBL" id="SEW27791.1"/>
    </source>
</evidence>
<dbReference type="Gene3D" id="3.40.50.300">
    <property type="entry name" value="P-loop containing nucleotide triphosphate hydrolases"/>
    <property type="match status" value="1"/>
</dbReference>
<keyword evidence="1" id="KW-0808">Transferase</keyword>
<evidence type="ECO:0000313" key="2">
    <source>
        <dbReference type="Proteomes" id="UP000199701"/>
    </source>
</evidence>
<dbReference type="GO" id="GO:0016301">
    <property type="term" value="F:kinase activity"/>
    <property type="evidence" value="ECO:0007669"/>
    <property type="project" value="UniProtKB-KW"/>
</dbReference>
<keyword evidence="1" id="KW-0418">Kinase</keyword>
<dbReference type="STRING" id="99656.SAMN05421659_108110"/>
<accession>A0A1I0QL31</accession>
<name>A0A1I0QL31_9FIRM</name>
<keyword evidence="2" id="KW-1185">Reference proteome</keyword>